<organism evidence="2 3">
    <name type="scientific">Novosphingobium arvoryzae</name>
    <dbReference type="NCBI Taxonomy" id="1256514"/>
    <lineage>
        <taxon>Bacteria</taxon>
        <taxon>Pseudomonadati</taxon>
        <taxon>Pseudomonadota</taxon>
        <taxon>Alphaproteobacteria</taxon>
        <taxon>Sphingomonadales</taxon>
        <taxon>Sphingomonadaceae</taxon>
        <taxon>Novosphingobium</taxon>
    </lineage>
</organism>
<dbReference type="SUPFAM" id="SSF54427">
    <property type="entry name" value="NTF2-like"/>
    <property type="match status" value="1"/>
</dbReference>
<dbReference type="InterPro" id="IPR032710">
    <property type="entry name" value="NTF2-like_dom_sf"/>
</dbReference>
<keyword evidence="3" id="KW-1185">Reference proteome</keyword>
<dbReference type="CDD" id="cd00531">
    <property type="entry name" value="NTF2_like"/>
    <property type="match status" value="1"/>
</dbReference>
<dbReference type="Proteomes" id="UP000634139">
    <property type="component" value="Unassembled WGS sequence"/>
</dbReference>
<reference evidence="2" key="2">
    <citation type="submission" date="2020-09" db="EMBL/GenBank/DDBJ databases">
        <authorList>
            <person name="Sun Q."/>
            <person name="Kim S."/>
        </authorList>
    </citation>
    <scope>NUCLEOTIDE SEQUENCE</scope>
    <source>
        <strain evidence="2">KCTC 32422</strain>
    </source>
</reference>
<dbReference type="EMBL" id="BMZD01000003">
    <property type="protein sequence ID" value="GGZ97090.1"/>
    <property type="molecule type" value="Genomic_DNA"/>
</dbReference>
<proteinExistence type="predicted"/>
<name>A0A918VH15_9SPHN</name>
<dbReference type="Gene3D" id="3.10.450.50">
    <property type="match status" value="1"/>
</dbReference>
<dbReference type="InterPro" id="IPR037401">
    <property type="entry name" value="SnoaL-like"/>
</dbReference>
<reference evidence="2" key="1">
    <citation type="journal article" date="2014" name="Int. J. Syst. Evol. Microbiol.">
        <title>Complete genome sequence of Corynebacterium casei LMG S-19264T (=DSM 44701T), isolated from a smear-ripened cheese.</title>
        <authorList>
            <consortium name="US DOE Joint Genome Institute (JGI-PGF)"/>
            <person name="Walter F."/>
            <person name="Albersmeier A."/>
            <person name="Kalinowski J."/>
            <person name="Ruckert C."/>
        </authorList>
    </citation>
    <scope>NUCLEOTIDE SEQUENCE</scope>
    <source>
        <strain evidence="2">KCTC 32422</strain>
    </source>
</reference>
<evidence type="ECO:0000259" key="1">
    <source>
        <dbReference type="Pfam" id="PF13577"/>
    </source>
</evidence>
<gene>
    <name evidence="2" type="ORF">GCM10011617_17160</name>
</gene>
<evidence type="ECO:0000313" key="2">
    <source>
        <dbReference type="EMBL" id="GGZ97090.1"/>
    </source>
</evidence>
<evidence type="ECO:0000313" key="3">
    <source>
        <dbReference type="Proteomes" id="UP000634139"/>
    </source>
</evidence>
<sequence>MSDSLTPAPMELAEALDRMALQKLVWTYCHAIDRHDLALVRSLYHDDAVDDHSPMFIGSPDEYVAWLPAMLANWQLTAHTITAMQFLIAGDLAEGELASTAYHRTADGSREVIAHGRYLDRYRKADGVWKFQHRSLVLDWLEDRPVQRGDGPGIEQGLATGQPGRTDPIYARLRLFAADRLTRA</sequence>
<dbReference type="RefSeq" id="WP_229822235.1">
    <property type="nucleotide sequence ID" value="NZ_BMZD01000003.1"/>
</dbReference>
<accession>A0A918VH15</accession>
<dbReference type="AlphaFoldDB" id="A0A918VH15"/>
<dbReference type="Pfam" id="PF13577">
    <property type="entry name" value="SnoaL_4"/>
    <property type="match status" value="1"/>
</dbReference>
<feature type="domain" description="SnoaL-like" evidence="1">
    <location>
        <begin position="14"/>
        <end position="134"/>
    </location>
</feature>
<protein>
    <recommendedName>
        <fullName evidence="1">SnoaL-like domain-containing protein</fullName>
    </recommendedName>
</protein>
<comment type="caution">
    <text evidence="2">The sequence shown here is derived from an EMBL/GenBank/DDBJ whole genome shotgun (WGS) entry which is preliminary data.</text>
</comment>